<dbReference type="RefSeq" id="WP_245758772.1">
    <property type="nucleotide sequence ID" value="NZ_FOLG01000003.1"/>
</dbReference>
<dbReference type="Proteomes" id="UP000198728">
    <property type="component" value="Unassembled WGS sequence"/>
</dbReference>
<proteinExistence type="inferred from homology"/>
<name>A0A1I1H5A1_9RHOB</name>
<dbReference type="STRING" id="441112.SAMN04488094_10329"/>
<evidence type="ECO:0000256" key="4">
    <source>
        <dbReference type="ARBA" id="ARBA00022475"/>
    </source>
</evidence>
<reference evidence="9 10" key="1">
    <citation type="submission" date="2016-10" db="EMBL/GenBank/DDBJ databases">
        <authorList>
            <person name="de Groot N.N."/>
        </authorList>
    </citation>
    <scope>NUCLEOTIDE SEQUENCE [LARGE SCALE GENOMIC DNA]</scope>
    <source>
        <strain evidence="9 10">DSM 19548</strain>
    </source>
</reference>
<evidence type="ECO:0000256" key="5">
    <source>
        <dbReference type="ARBA" id="ARBA00022692"/>
    </source>
</evidence>
<feature type="transmembrane region" description="Helical" evidence="8">
    <location>
        <begin position="163"/>
        <end position="182"/>
    </location>
</feature>
<evidence type="ECO:0000256" key="1">
    <source>
        <dbReference type="ARBA" id="ARBA00004651"/>
    </source>
</evidence>
<evidence type="ECO:0000313" key="9">
    <source>
        <dbReference type="EMBL" id="SFC19124.1"/>
    </source>
</evidence>
<feature type="transmembrane region" description="Helical" evidence="8">
    <location>
        <begin position="71"/>
        <end position="88"/>
    </location>
</feature>
<keyword evidence="6 8" id="KW-1133">Transmembrane helix</keyword>
<dbReference type="PANTHER" id="PTHR30269">
    <property type="entry name" value="TRANSMEMBRANE PROTEIN YFCA"/>
    <property type="match status" value="1"/>
</dbReference>
<feature type="transmembrane region" description="Helical" evidence="8">
    <location>
        <begin position="94"/>
        <end position="111"/>
    </location>
</feature>
<keyword evidence="10" id="KW-1185">Reference proteome</keyword>
<dbReference type="InterPro" id="IPR002781">
    <property type="entry name" value="TM_pro_TauE-like"/>
</dbReference>
<feature type="transmembrane region" description="Helical" evidence="8">
    <location>
        <begin position="131"/>
        <end position="151"/>
    </location>
</feature>
<keyword evidence="5 8" id="KW-0812">Transmembrane</keyword>
<feature type="transmembrane region" description="Helical" evidence="8">
    <location>
        <begin position="39"/>
        <end position="59"/>
    </location>
</feature>
<keyword evidence="7 8" id="KW-0472">Membrane</keyword>
<dbReference type="PANTHER" id="PTHR30269:SF37">
    <property type="entry name" value="MEMBRANE TRANSPORTER PROTEIN"/>
    <property type="match status" value="1"/>
</dbReference>
<evidence type="ECO:0000256" key="2">
    <source>
        <dbReference type="ARBA" id="ARBA00009142"/>
    </source>
</evidence>
<dbReference type="InterPro" id="IPR052017">
    <property type="entry name" value="TSUP"/>
</dbReference>
<protein>
    <recommendedName>
        <fullName evidence="8">Probable membrane transporter protein</fullName>
    </recommendedName>
</protein>
<feature type="transmembrane region" description="Helical" evidence="8">
    <location>
        <begin position="223"/>
        <end position="241"/>
    </location>
</feature>
<evidence type="ECO:0000256" key="8">
    <source>
        <dbReference type="RuleBase" id="RU363041"/>
    </source>
</evidence>
<evidence type="ECO:0000313" key="10">
    <source>
        <dbReference type="Proteomes" id="UP000198728"/>
    </source>
</evidence>
<gene>
    <name evidence="9" type="ORF">SAMN04488094_10329</name>
</gene>
<comment type="similarity">
    <text evidence="2 8">Belongs to the 4-toluene sulfonate uptake permease (TSUP) (TC 2.A.102) family.</text>
</comment>
<dbReference type="GO" id="GO:0005886">
    <property type="term" value="C:plasma membrane"/>
    <property type="evidence" value="ECO:0007669"/>
    <property type="project" value="UniProtKB-SubCell"/>
</dbReference>
<organism evidence="9 10">
    <name type="scientific">Tropicimonas isoalkanivorans</name>
    <dbReference type="NCBI Taxonomy" id="441112"/>
    <lineage>
        <taxon>Bacteria</taxon>
        <taxon>Pseudomonadati</taxon>
        <taxon>Pseudomonadota</taxon>
        <taxon>Alphaproteobacteria</taxon>
        <taxon>Rhodobacterales</taxon>
        <taxon>Roseobacteraceae</taxon>
        <taxon>Tropicimonas</taxon>
    </lineage>
</organism>
<evidence type="ECO:0000256" key="3">
    <source>
        <dbReference type="ARBA" id="ARBA00022448"/>
    </source>
</evidence>
<keyword evidence="4 8" id="KW-1003">Cell membrane</keyword>
<dbReference type="EMBL" id="FOLG01000003">
    <property type="protein sequence ID" value="SFC19124.1"/>
    <property type="molecule type" value="Genomic_DNA"/>
</dbReference>
<evidence type="ECO:0000256" key="6">
    <source>
        <dbReference type="ARBA" id="ARBA00022989"/>
    </source>
</evidence>
<dbReference type="Pfam" id="PF01925">
    <property type="entry name" value="TauE"/>
    <property type="match status" value="1"/>
</dbReference>
<accession>A0A1I1H5A1</accession>
<evidence type="ECO:0000256" key="7">
    <source>
        <dbReference type="ARBA" id="ARBA00023136"/>
    </source>
</evidence>
<feature type="transmembrane region" description="Helical" evidence="8">
    <location>
        <begin position="194"/>
        <end position="211"/>
    </location>
</feature>
<comment type="subcellular location">
    <subcellularLocation>
        <location evidence="1 8">Cell membrane</location>
        <topology evidence="1 8">Multi-pass membrane protein</topology>
    </subcellularLocation>
</comment>
<dbReference type="AlphaFoldDB" id="A0A1I1H5A1"/>
<keyword evidence="3" id="KW-0813">Transport</keyword>
<sequence>MEFWFVAGLAAFLMGLSKGGVPMLAMLSVPLMSLFMDPAMAAGLLLPLYIVADWYAVYLFRKSFSLKNLKILLPGAVAGILIAFFAVTVVPRDLIKLVVAGIGLFYLVDAFRTRYLKIERPVKRADVPRGLFWGTVAGFTSYISHAGGPPFQAYVLPQRLDKMTYLGTTTIFFSVVNLLKLPPYVIAGQITSESLSHAVWVAPLALAGAWSGAKISRILPERAFYLLVEVALGVVSLKLLYEVFFT</sequence>